<dbReference type="GO" id="GO:0015116">
    <property type="term" value="F:sulfate transmembrane transporter activity"/>
    <property type="evidence" value="ECO:0007669"/>
    <property type="project" value="UniProtKB-ARBA"/>
</dbReference>
<comment type="subcellular location">
    <subcellularLocation>
        <location evidence="1">Membrane</location>
        <topology evidence="1">Multi-pass membrane protein</topology>
    </subcellularLocation>
</comment>
<sequence length="1146" mass="120037">MSANFSGILKPPFVIPEIQGWQAYTVLGLIGCMLISLVAELAPPYLVMMGTLVVLLALSILDVESALHGFADEAMLSVAVLFVVAKGIEQSGGLEYVASVLFRTPDKTKEMLSSLRPSKTKGSIVWVLLKFSVPVAIFSAVLANIPLVAMMIPPIVQFGNKVNMHPSKMLMPLSYAAQLGGTMTLIGASTNLMVLSMAAQKLPQMKMNLFEIGIIGVPVTIAGIFYIIVFSGKLLPDRLAQQPTTINPREYNVALVMKPTSSLARKSIEKSGINRQPGLTLLSIDRDGTEITSPTPDFVLQPKDRLHFVGVVDSVLLLVQLNGLVLSEDEGQDQVDLNRLKTTQCLVEAVVASESPMVHKRIADLQFQERYKAAVVAIHRYGTRLNRAIGEVEVEAGDCLLLVVDGSEFVNKHRNNSTFALVAQLPGFKPVNRRKAAIAAVLILALIVASGVGVKLITAALFSAAGLLITKCLSPRDAMVIAEYAFSVDNTYTAINQGMVESGAATMLAKALMSLAGKSLFGLVTCTYVATTIFSLAITNNAAVTIMFPVALAAADQQKLDFRPFAYILMMAASAGFMTPTGCPTNLMVYTPGGYKFSDYIYYGGPMQKSTHPKPHAPDPASSPPAMTYTTSGADPENPKALLIQGNPDSASFALNPPIHITGDHAGSNPSSSDPKPSPLSASTSGTTEALESLSKRTMNSSSTFSNLEMSQPLPTSPNPSVSVTAGSSSPSNVLLVSPSLPFSSCSTLLQNLTTESTSQQLTLPATDPSSSAIVSISPAAKLPSVRTEDIPSPSPLTSISAAPPSIDPNLISMTNYNLRPAVSSVRSKPESEPTLRTPVSLQTQKIPSFGPLHTPPKDTGLSYYTTPGLNLTTIPPSLPSSTDSIIKMEPSSSRVSSSTPSTSAPGQQSKLNILSAQHPPVPVTVSKPTGPQGKGIVKSDTLVTTQSSTQSRGPSISKPAEKTSVSSSPGSTATPSSLQTPSTPALQEEPLASKTQGSKPTSAIHGYGPMAAGSTNFFPQYVPPPTAAAFPLLSVSEQTAAAKNANLLSKSSPDIKVTSSTPTGPVRGKSAAPTSFRSPGTQISTPLAPTIPVLPGPEVVAAAAAKRASLTHPDPSPPVPAAVPIPPIPGPGTAAAKRAKLQQQR</sequence>
<proteinExistence type="inferred from homology"/>
<feature type="compositionally biased region" description="Polar residues" evidence="9">
    <location>
        <begin position="942"/>
        <end position="955"/>
    </location>
</feature>
<feature type="compositionally biased region" description="Low complexity" evidence="9">
    <location>
        <begin position="668"/>
        <end position="683"/>
    </location>
</feature>
<dbReference type="Pfam" id="PF02080">
    <property type="entry name" value="TrkA_C"/>
    <property type="match status" value="2"/>
</dbReference>
<dbReference type="InterPro" id="IPR006037">
    <property type="entry name" value="RCK_C"/>
</dbReference>
<feature type="transmembrane region" description="Helical" evidence="10">
    <location>
        <begin position="209"/>
        <end position="229"/>
    </location>
</feature>
<gene>
    <name evidence="12" type="ORF">R1flu_002164</name>
</gene>
<dbReference type="AlphaFoldDB" id="A0ABD1Y5C6"/>
<feature type="region of interest" description="Disordered" evidence="9">
    <location>
        <begin position="874"/>
        <end position="908"/>
    </location>
</feature>
<feature type="compositionally biased region" description="Polar residues" evidence="9">
    <location>
        <begin position="874"/>
        <end position="885"/>
    </location>
</feature>
<dbReference type="InterPro" id="IPR036721">
    <property type="entry name" value="RCK_C_sf"/>
</dbReference>
<dbReference type="PROSITE" id="PS51202">
    <property type="entry name" value="RCK_C"/>
    <property type="match status" value="2"/>
</dbReference>
<protein>
    <recommendedName>
        <fullName evidence="11">RCK C-terminal domain-containing protein</fullName>
    </recommendedName>
</protein>
<reference evidence="12 13" key="1">
    <citation type="submission" date="2024-09" db="EMBL/GenBank/DDBJ databases">
        <title>Chromosome-scale assembly of Riccia fluitans.</title>
        <authorList>
            <person name="Paukszto L."/>
            <person name="Sawicki J."/>
            <person name="Karawczyk K."/>
            <person name="Piernik-Szablinska J."/>
            <person name="Szczecinska M."/>
            <person name="Mazdziarz M."/>
        </authorList>
    </citation>
    <scope>NUCLEOTIDE SEQUENCE [LARGE SCALE GENOMIC DNA]</scope>
    <source>
        <strain evidence="12">Rf_01</strain>
        <tissue evidence="12">Aerial parts of the thallus</tissue>
    </source>
</reference>
<feature type="compositionally biased region" description="Low complexity" evidence="9">
    <location>
        <begin position="1132"/>
        <end position="1146"/>
    </location>
</feature>
<evidence type="ECO:0000256" key="9">
    <source>
        <dbReference type="SAM" id="MobiDB-lite"/>
    </source>
</evidence>
<dbReference type="Proteomes" id="UP001605036">
    <property type="component" value="Unassembled WGS sequence"/>
</dbReference>
<evidence type="ECO:0000256" key="6">
    <source>
        <dbReference type="ARBA" id="ARBA00023032"/>
    </source>
</evidence>
<dbReference type="EMBL" id="JBHFFA010000006">
    <property type="protein sequence ID" value="KAL2621959.1"/>
    <property type="molecule type" value="Genomic_DNA"/>
</dbReference>
<evidence type="ECO:0000256" key="1">
    <source>
        <dbReference type="ARBA" id="ARBA00004141"/>
    </source>
</evidence>
<dbReference type="Gene3D" id="3.30.70.1450">
    <property type="entry name" value="Regulator of K+ conductance, C-terminal domain"/>
    <property type="match status" value="2"/>
</dbReference>
<feature type="transmembrane region" description="Helical" evidence="10">
    <location>
        <begin position="436"/>
        <end position="469"/>
    </location>
</feature>
<keyword evidence="6" id="KW-0764">Sulfate transport</keyword>
<feature type="transmembrane region" description="Helical" evidence="10">
    <location>
        <begin position="21"/>
        <end position="39"/>
    </location>
</feature>
<evidence type="ECO:0000259" key="11">
    <source>
        <dbReference type="PROSITE" id="PS51202"/>
    </source>
</evidence>
<feature type="compositionally biased region" description="Polar residues" evidence="9">
    <location>
        <begin position="1053"/>
        <end position="1064"/>
    </location>
</feature>
<evidence type="ECO:0000256" key="10">
    <source>
        <dbReference type="SAM" id="Phobius"/>
    </source>
</evidence>
<feature type="region of interest" description="Disordered" evidence="9">
    <location>
        <begin position="609"/>
        <end position="731"/>
    </location>
</feature>
<feature type="compositionally biased region" description="Pro residues" evidence="9">
    <location>
        <begin position="1115"/>
        <end position="1131"/>
    </location>
</feature>
<evidence type="ECO:0000256" key="2">
    <source>
        <dbReference type="ARBA" id="ARBA00022448"/>
    </source>
</evidence>
<evidence type="ECO:0000256" key="8">
    <source>
        <dbReference type="ARBA" id="ARBA00061614"/>
    </source>
</evidence>
<feature type="region of interest" description="Disordered" evidence="9">
    <location>
        <begin position="1053"/>
        <end position="1083"/>
    </location>
</feature>
<feature type="region of interest" description="Disordered" evidence="9">
    <location>
        <begin position="1106"/>
        <end position="1146"/>
    </location>
</feature>
<dbReference type="InterPro" id="IPR051679">
    <property type="entry name" value="DASS-Related_Transporters"/>
</dbReference>
<feature type="transmembrane region" description="Helical" evidence="10">
    <location>
        <begin position="520"/>
        <end position="553"/>
    </location>
</feature>
<evidence type="ECO:0000313" key="13">
    <source>
        <dbReference type="Proteomes" id="UP001605036"/>
    </source>
</evidence>
<evidence type="ECO:0000256" key="7">
    <source>
        <dbReference type="ARBA" id="ARBA00023136"/>
    </source>
</evidence>
<feature type="compositionally biased region" description="Low complexity" evidence="9">
    <location>
        <begin position="721"/>
        <end position="731"/>
    </location>
</feature>
<dbReference type="PANTHER" id="PTHR43652">
    <property type="entry name" value="BASIC AMINO ACID ANTIPORTER YFCC-RELATED"/>
    <property type="match status" value="1"/>
</dbReference>
<keyword evidence="3 10" id="KW-0812">Transmembrane</keyword>
<name>A0ABD1Y5C6_9MARC</name>
<feature type="transmembrane region" description="Helical" evidence="10">
    <location>
        <begin position="124"/>
        <end position="152"/>
    </location>
</feature>
<feature type="domain" description="RCK C-terminal" evidence="11">
    <location>
        <begin position="240"/>
        <end position="324"/>
    </location>
</feature>
<keyword evidence="4" id="KW-0677">Repeat</keyword>
<dbReference type="SUPFAM" id="SSF116726">
    <property type="entry name" value="TrkA C-terminal domain-like"/>
    <property type="match status" value="2"/>
</dbReference>
<dbReference type="InterPro" id="IPR004680">
    <property type="entry name" value="Cit_transptr-like_dom"/>
</dbReference>
<dbReference type="GO" id="GO:0016020">
    <property type="term" value="C:membrane"/>
    <property type="evidence" value="ECO:0007669"/>
    <property type="project" value="UniProtKB-SubCell"/>
</dbReference>
<comment type="caution">
    <text evidence="12">The sequence shown here is derived from an EMBL/GenBank/DDBJ whole genome shotgun (WGS) entry which is preliminary data.</text>
</comment>
<accession>A0ABD1Y5C6</accession>
<keyword evidence="2" id="KW-0813">Transport</keyword>
<feature type="region of interest" description="Disordered" evidence="9">
    <location>
        <begin position="920"/>
        <end position="1008"/>
    </location>
</feature>
<feature type="domain" description="RCK C-terminal" evidence="11">
    <location>
        <begin position="332"/>
        <end position="419"/>
    </location>
</feature>
<comment type="similarity">
    <text evidence="8">Belongs to the divalent anion:Na+ symporter (DASS) superfamily. Na+/sulfate symporter (TC 2.A.47.4) family.</text>
</comment>
<keyword evidence="5 10" id="KW-1133">Transmembrane helix</keyword>
<dbReference type="Pfam" id="PF03600">
    <property type="entry name" value="CitMHS"/>
    <property type="match status" value="2"/>
</dbReference>
<evidence type="ECO:0000256" key="3">
    <source>
        <dbReference type="ARBA" id="ARBA00022692"/>
    </source>
</evidence>
<dbReference type="FunFam" id="3.30.70.1450:FF:000009">
    <property type="entry name" value="SLC13 family permease"/>
    <property type="match status" value="1"/>
</dbReference>
<feature type="compositionally biased region" description="Low complexity" evidence="9">
    <location>
        <begin position="964"/>
        <end position="978"/>
    </location>
</feature>
<dbReference type="PANTHER" id="PTHR43652:SF2">
    <property type="entry name" value="BASIC AMINO ACID ANTIPORTER YFCC-RELATED"/>
    <property type="match status" value="1"/>
</dbReference>
<evidence type="ECO:0000313" key="12">
    <source>
        <dbReference type="EMBL" id="KAL2621959.1"/>
    </source>
</evidence>
<feature type="compositionally biased region" description="Low complexity" evidence="9">
    <location>
        <begin position="891"/>
        <end position="904"/>
    </location>
</feature>
<keyword evidence="13" id="KW-1185">Reference proteome</keyword>
<keyword evidence="7 10" id="KW-0472">Membrane</keyword>
<organism evidence="12 13">
    <name type="scientific">Riccia fluitans</name>
    <dbReference type="NCBI Taxonomy" id="41844"/>
    <lineage>
        <taxon>Eukaryota</taxon>
        <taxon>Viridiplantae</taxon>
        <taxon>Streptophyta</taxon>
        <taxon>Embryophyta</taxon>
        <taxon>Marchantiophyta</taxon>
        <taxon>Marchantiopsida</taxon>
        <taxon>Marchantiidae</taxon>
        <taxon>Marchantiales</taxon>
        <taxon>Ricciaceae</taxon>
        <taxon>Riccia</taxon>
    </lineage>
</organism>
<feature type="transmembrane region" description="Helical" evidence="10">
    <location>
        <begin position="173"/>
        <end position="197"/>
    </location>
</feature>
<evidence type="ECO:0000256" key="4">
    <source>
        <dbReference type="ARBA" id="ARBA00022737"/>
    </source>
</evidence>
<feature type="compositionally biased region" description="Polar residues" evidence="9">
    <location>
        <begin position="684"/>
        <end position="714"/>
    </location>
</feature>
<evidence type="ECO:0000256" key="5">
    <source>
        <dbReference type="ARBA" id="ARBA00022989"/>
    </source>
</evidence>
<feature type="compositionally biased region" description="Polar residues" evidence="9">
    <location>
        <begin position="1073"/>
        <end position="1083"/>
    </location>
</feature>